<organism evidence="1 2">
    <name type="scientific">Morchella conica CCBAS932</name>
    <dbReference type="NCBI Taxonomy" id="1392247"/>
    <lineage>
        <taxon>Eukaryota</taxon>
        <taxon>Fungi</taxon>
        <taxon>Dikarya</taxon>
        <taxon>Ascomycota</taxon>
        <taxon>Pezizomycotina</taxon>
        <taxon>Pezizomycetes</taxon>
        <taxon>Pezizales</taxon>
        <taxon>Morchellaceae</taxon>
        <taxon>Morchella</taxon>
    </lineage>
</organism>
<protein>
    <submittedName>
        <fullName evidence="1">Uncharacterized protein</fullName>
    </submittedName>
</protein>
<evidence type="ECO:0000313" key="2">
    <source>
        <dbReference type="Proteomes" id="UP000277580"/>
    </source>
</evidence>
<sequence length="166" mass="18216">MSKCMPFAGTAVITQGDKLNAKNNLTVRDGRVVLSLTTHGVWEIKPFYLAPEEFSLIFCGDDKGKERLAMTLEDTPDDSGVFNIVVKPLGIPTPPKQLWFFADAIVEPREPPAIHGRIQCVDTRSPLSVGVGGKAEGLPPRDMPVSGLPNDIDQDVKWIIDYQSLQ</sequence>
<evidence type="ECO:0000313" key="1">
    <source>
        <dbReference type="EMBL" id="RPB12406.1"/>
    </source>
</evidence>
<keyword evidence="2" id="KW-1185">Reference proteome</keyword>
<name>A0A3N4KPN1_9PEZI</name>
<dbReference type="EMBL" id="ML119129">
    <property type="protein sequence ID" value="RPB12406.1"/>
    <property type="molecule type" value="Genomic_DNA"/>
</dbReference>
<reference evidence="1 2" key="1">
    <citation type="journal article" date="2018" name="Nat. Ecol. Evol.">
        <title>Pezizomycetes genomes reveal the molecular basis of ectomycorrhizal truffle lifestyle.</title>
        <authorList>
            <person name="Murat C."/>
            <person name="Payen T."/>
            <person name="Noel B."/>
            <person name="Kuo A."/>
            <person name="Morin E."/>
            <person name="Chen J."/>
            <person name="Kohler A."/>
            <person name="Krizsan K."/>
            <person name="Balestrini R."/>
            <person name="Da Silva C."/>
            <person name="Montanini B."/>
            <person name="Hainaut M."/>
            <person name="Levati E."/>
            <person name="Barry K.W."/>
            <person name="Belfiori B."/>
            <person name="Cichocki N."/>
            <person name="Clum A."/>
            <person name="Dockter R.B."/>
            <person name="Fauchery L."/>
            <person name="Guy J."/>
            <person name="Iotti M."/>
            <person name="Le Tacon F."/>
            <person name="Lindquist E.A."/>
            <person name="Lipzen A."/>
            <person name="Malagnac F."/>
            <person name="Mello A."/>
            <person name="Molinier V."/>
            <person name="Miyauchi S."/>
            <person name="Poulain J."/>
            <person name="Riccioni C."/>
            <person name="Rubini A."/>
            <person name="Sitrit Y."/>
            <person name="Splivallo R."/>
            <person name="Traeger S."/>
            <person name="Wang M."/>
            <person name="Zifcakova L."/>
            <person name="Wipf D."/>
            <person name="Zambonelli A."/>
            <person name="Paolocci F."/>
            <person name="Nowrousian M."/>
            <person name="Ottonello S."/>
            <person name="Baldrian P."/>
            <person name="Spatafora J.W."/>
            <person name="Henrissat B."/>
            <person name="Nagy L.G."/>
            <person name="Aury J.M."/>
            <person name="Wincker P."/>
            <person name="Grigoriev I.V."/>
            <person name="Bonfante P."/>
            <person name="Martin F.M."/>
        </authorList>
    </citation>
    <scope>NUCLEOTIDE SEQUENCE [LARGE SCALE GENOMIC DNA]</scope>
    <source>
        <strain evidence="1 2">CCBAS932</strain>
    </source>
</reference>
<dbReference type="AlphaFoldDB" id="A0A3N4KPN1"/>
<gene>
    <name evidence="1" type="ORF">P167DRAFT_605775</name>
</gene>
<dbReference type="InParanoid" id="A0A3N4KPN1"/>
<proteinExistence type="predicted"/>
<accession>A0A3N4KPN1</accession>
<dbReference type="OrthoDB" id="10370406at2759"/>
<dbReference type="Proteomes" id="UP000277580">
    <property type="component" value="Unassembled WGS sequence"/>
</dbReference>